<evidence type="ECO:0000313" key="2">
    <source>
        <dbReference type="EMBL" id="SDT13523.1"/>
    </source>
</evidence>
<gene>
    <name evidence="2" type="ORF">SAMN04489716_2614</name>
</gene>
<dbReference type="STRING" id="113562.SAMN04489716_2614"/>
<feature type="domain" description="Effector-associated" evidence="1">
    <location>
        <begin position="5"/>
        <end position="58"/>
    </location>
</feature>
<dbReference type="SUPFAM" id="SSF50494">
    <property type="entry name" value="Trypsin-like serine proteases"/>
    <property type="match status" value="1"/>
</dbReference>
<dbReference type="Proteomes" id="UP000198688">
    <property type="component" value="Chromosome I"/>
</dbReference>
<dbReference type="EMBL" id="LT629758">
    <property type="protein sequence ID" value="SDT13523.1"/>
    <property type="molecule type" value="Genomic_DNA"/>
</dbReference>
<dbReference type="AlphaFoldDB" id="A0A1H1XWH2"/>
<organism evidence="2 3">
    <name type="scientific">Actinoplanes derwentensis</name>
    <dbReference type="NCBI Taxonomy" id="113562"/>
    <lineage>
        <taxon>Bacteria</taxon>
        <taxon>Bacillati</taxon>
        <taxon>Actinomycetota</taxon>
        <taxon>Actinomycetes</taxon>
        <taxon>Micromonosporales</taxon>
        <taxon>Micromonosporaceae</taxon>
        <taxon>Actinoplanes</taxon>
    </lineage>
</organism>
<proteinExistence type="predicted"/>
<sequence length="323" mass="35648">MYYYLDRQLGHIVGNVGMSEATFTVITVARAEGWLDEFIKAVLVDRSGNPLLRQWASDVGWNTEPVEQPEVLSTLERTVRAHAPELDPARWRQRLARQESRTCRIDMGTSAGYVPFGTGFLIGPDLCLTAGHVVEEALKVGRKPDALRLRFVNNRAFGLHTDWRVAQSSRSPVDELADPGGRLPAPNELDFAVLRVAGSPGTELLASGERRGWVTKIRERAVEQYDELVVLQHLDGEPQSLAFGAAIDFNGNHTRLRHTVNTAHGSSGAPCFDIKLDLVAVHQGGDPDRRRGHLPTHNLAVPALMIRGVLSPEINAFVIDAHR</sequence>
<protein>
    <submittedName>
        <fullName evidence="2">Trypsin-like peptidase domain-containing protein</fullName>
    </submittedName>
</protein>
<dbReference type="InterPro" id="IPR045430">
    <property type="entry name" value="EAD1"/>
</dbReference>
<dbReference type="InterPro" id="IPR043504">
    <property type="entry name" value="Peptidase_S1_PA_chymotrypsin"/>
</dbReference>
<name>A0A1H1XWH2_9ACTN</name>
<dbReference type="Gene3D" id="2.40.10.10">
    <property type="entry name" value="Trypsin-like serine proteases"/>
    <property type="match status" value="2"/>
</dbReference>
<dbReference type="Pfam" id="PF19955">
    <property type="entry name" value="EAD1"/>
    <property type="match status" value="1"/>
</dbReference>
<dbReference type="Pfam" id="PF13365">
    <property type="entry name" value="Trypsin_2"/>
    <property type="match status" value="1"/>
</dbReference>
<keyword evidence="3" id="KW-1185">Reference proteome</keyword>
<dbReference type="OrthoDB" id="104542at2"/>
<evidence type="ECO:0000313" key="3">
    <source>
        <dbReference type="Proteomes" id="UP000198688"/>
    </source>
</evidence>
<dbReference type="InterPro" id="IPR009003">
    <property type="entry name" value="Peptidase_S1_PA"/>
</dbReference>
<reference evidence="2 3" key="1">
    <citation type="submission" date="2016-10" db="EMBL/GenBank/DDBJ databases">
        <authorList>
            <person name="de Groot N.N."/>
        </authorList>
    </citation>
    <scope>NUCLEOTIDE SEQUENCE [LARGE SCALE GENOMIC DNA]</scope>
    <source>
        <strain evidence="2 3">DSM 43941</strain>
    </source>
</reference>
<evidence type="ECO:0000259" key="1">
    <source>
        <dbReference type="Pfam" id="PF19955"/>
    </source>
</evidence>
<accession>A0A1H1XWH2</accession>